<reference evidence="2 3" key="1">
    <citation type="submission" date="2018-08" db="EMBL/GenBank/DDBJ databases">
        <title>Mucilaginibacter terrae sp. nov., isolated from manganese diggings.</title>
        <authorList>
            <person name="Huang Y."/>
            <person name="Zhou Z."/>
        </authorList>
    </citation>
    <scope>NUCLEOTIDE SEQUENCE [LARGE SCALE GENOMIC DNA]</scope>
    <source>
        <strain evidence="2 3">ZH6</strain>
    </source>
</reference>
<dbReference type="InterPro" id="IPR036514">
    <property type="entry name" value="SGNH_hydro_sf"/>
</dbReference>
<dbReference type="Pfam" id="PF13472">
    <property type="entry name" value="Lipase_GDSL_2"/>
    <property type="match status" value="1"/>
</dbReference>
<dbReference type="AlphaFoldDB" id="A0A3E2NV80"/>
<comment type="caution">
    <text evidence="2">The sequence shown here is derived from an EMBL/GenBank/DDBJ whole genome shotgun (WGS) entry which is preliminary data.</text>
</comment>
<dbReference type="GO" id="GO:0016788">
    <property type="term" value="F:hydrolase activity, acting on ester bonds"/>
    <property type="evidence" value="ECO:0007669"/>
    <property type="project" value="UniProtKB-ARBA"/>
</dbReference>
<evidence type="ECO:0000259" key="1">
    <source>
        <dbReference type="Pfam" id="PF13472"/>
    </source>
</evidence>
<dbReference type="RefSeq" id="WP_117381662.1">
    <property type="nucleotide sequence ID" value="NZ_QWDE01000001.1"/>
</dbReference>
<protein>
    <submittedName>
        <fullName evidence="2">SGNH/GDSL hydrolase family protein</fullName>
    </submittedName>
</protein>
<proteinExistence type="predicted"/>
<dbReference type="CDD" id="cd00229">
    <property type="entry name" value="SGNH_hydrolase"/>
    <property type="match status" value="1"/>
</dbReference>
<accession>A0A3E2NV80</accession>
<sequence length="536" mass="57657">MIRPITDHEYQINGGAWIACSNSNTISNGYGTYTIIDGNLNADIPAGKLKVRVKSISGNPPSAVLVNFTSFSGLVVDNDAQAYLTAAGIQPGQTYTAGNNPEDFPLASDRVIRAVNQMFVELKAAGIYNKLRALYPFLGPTNANNFVNAVNPGTYDLVPTGAFGATFGRYGISFDGASSLKTGIFLSDFGENNISSGLYLIGNGGGFDYGVQYSGTYQYGSSLPNFIWYKWYQQETTGAANRAAISGLNIMNMQAANLSNFYSRGVKLLTSTKNNTPSATFAGKDIWLGNLNSDNAYHAGGCSTSTYGLFFLSTGLTDAESVTMTNIIEKWAFLIGRNKGEIPYNTFQFFGDSITFGQVAAPAYHAWSKAITYYRRATEKNWGVNGTTIVDCNTTAINNLIPKGGNYTKVFLAFSTNDCRNDNLYGTMNIEMFATNYAAVIDKIFAAGYQPDDVAIISGYAMSTTDTDQHPGLAALQDQYIQRVATVAAAKGITRVFNMKAAMFASGGEDFISGIHPNNAGHDFIGSYLNASLGPF</sequence>
<keyword evidence="2" id="KW-0378">Hydrolase</keyword>
<organism evidence="2 3">
    <name type="scientific">Mucilaginibacter terrenus</name>
    <dbReference type="NCBI Taxonomy" id="2482727"/>
    <lineage>
        <taxon>Bacteria</taxon>
        <taxon>Pseudomonadati</taxon>
        <taxon>Bacteroidota</taxon>
        <taxon>Sphingobacteriia</taxon>
        <taxon>Sphingobacteriales</taxon>
        <taxon>Sphingobacteriaceae</taxon>
        <taxon>Mucilaginibacter</taxon>
    </lineage>
</organism>
<feature type="domain" description="SGNH hydrolase-type esterase" evidence="1">
    <location>
        <begin position="349"/>
        <end position="523"/>
    </location>
</feature>
<dbReference type="EMBL" id="QWDE01000001">
    <property type="protein sequence ID" value="RFZ84760.1"/>
    <property type="molecule type" value="Genomic_DNA"/>
</dbReference>
<dbReference type="SUPFAM" id="SSF52266">
    <property type="entry name" value="SGNH hydrolase"/>
    <property type="match status" value="1"/>
</dbReference>
<name>A0A3E2NV80_9SPHI</name>
<gene>
    <name evidence="2" type="ORF">DYU05_03910</name>
</gene>
<evidence type="ECO:0000313" key="3">
    <source>
        <dbReference type="Proteomes" id="UP000260823"/>
    </source>
</evidence>
<dbReference type="PANTHER" id="PTHR30383">
    <property type="entry name" value="THIOESTERASE 1/PROTEASE 1/LYSOPHOSPHOLIPASE L1"/>
    <property type="match status" value="1"/>
</dbReference>
<dbReference type="InterPro" id="IPR051532">
    <property type="entry name" value="Ester_Hydrolysis_Enzymes"/>
</dbReference>
<dbReference type="Proteomes" id="UP000260823">
    <property type="component" value="Unassembled WGS sequence"/>
</dbReference>
<evidence type="ECO:0000313" key="2">
    <source>
        <dbReference type="EMBL" id="RFZ84760.1"/>
    </source>
</evidence>
<dbReference type="PROSITE" id="PS51257">
    <property type="entry name" value="PROKAR_LIPOPROTEIN"/>
    <property type="match status" value="1"/>
</dbReference>
<dbReference type="InterPro" id="IPR013830">
    <property type="entry name" value="SGNH_hydro"/>
</dbReference>
<dbReference type="OrthoDB" id="9986786at2"/>
<dbReference type="Gene3D" id="3.40.50.1110">
    <property type="entry name" value="SGNH hydrolase"/>
    <property type="match status" value="1"/>
</dbReference>
<keyword evidence="3" id="KW-1185">Reference proteome</keyword>